<dbReference type="EMBL" id="JAUIQD010000002">
    <property type="protein sequence ID" value="KAK3359289.1"/>
    <property type="molecule type" value="Genomic_DNA"/>
</dbReference>
<evidence type="ECO:0000313" key="1">
    <source>
        <dbReference type="EMBL" id="KAK3359289.1"/>
    </source>
</evidence>
<dbReference type="Proteomes" id="UP001275084">
    <property type="component" value="Unassembled WGS sequence"/>
</dbReference>
<dbReference type="PANTHER" id="PTHR37535">
    <property type="entry name" value="FLUG DOMAIN PROTEIN"/>
    <property type="match status" value="1"/>
</dbReference>
<accession>A0AAJ0HPX5</accession>
<dbReference type="PANTHER" id="PTHR37535:SF4">
    <property type="entry name" value="FLUG DOMAIN-CONTAINING PROTEIN"/>
    <property type="match status" value="1"/>
</dbReference>
<comment type="caution">
    <text evidence="1">The sequence shown here is derived from an EMBL/GenBank/DDBJ whole genome shotgun (WGS) entry which is preliminary data.</text>
</comment>
<protein>
    <recommendedName>
        <fullName evidence="3">FluG domain-containing protein</fullName>
    </recommendedName>
</protein>
<evidence type="ECO:0008006" key="3">
    <source>
        <dbReference type="Google" id="ProtNLM"/>
    </source>
</evidence>
<sequence length="448" mass="52360">MAAPTMTQEFYNQSKTAAPTATQEFQLKHYTSPLAPSKTQQYRQLCEETPEPEPLKAEELHDAGLVDLKRRWIAFAAMVGHQDWRALIKTLSYENKGLGEAFVRYLMRRAELQGNPNQAESAIRVHIRKLGGLYRKYKGVRREPKNKPIMGSDFFIYHLYYRWVRDTSAFPIGLDRIDDVCLRQFYMYTGCRKHELIYAKPRDLEAKVKEYDEESDAYTDVDCTTDEYIKPRVKTCWVCDEPDECDNNPKLKVLCWEDVNLGFFAIQRETVAETAWACRFFSDTTRARTKNRADLVYLCRRETPSPPITHILAKALAEGVIANEGYQTKADPFFATKLNKRALKIRWKKEWLHKPVFRKTHKVLKEESEFEKLCAKINSIRKAAYESVRSAKRGLFNLWRWTAQDIKAYVLTSDYDTYQQGAAEYRNGRDWAKQQRDEAIEQANREGC</sequence>
<proteinExistence type="predicted"/>
<reference evidence="1" key="1">
    <citation type="journal article" date="2023" name="Mol. Phylogenet. Evol.">
        <title>Genome-scale phylogeny and comparative genomics of the fungal order Sordariales.</title>
        <authorList>
            <person name="Hensen N."/>
            <person name="Bonometti L."/>
            <person name="Westerberg I."/>
            <person name="Brannstrom I.O."/>
            <person name="Guillou S."/>
            <person name="Cros-Aarteil S."/>
            <person name="Calhoun S."/>
            <person name="Haridas S."/>
            <person name="Kuo A."/>
            <person name="Mondo S."/>
            <person name="Pangilinan J."/>
            <person name="Riley R."/>
            <person name="LaButti K."/>
            <person name="Andreopoulos B."/>
            <person name="Lipzen A."/>
            <person name="Chen C."/>
            <person name="Yan M."/>
            <person name="Daum C."/>
            <person name="Ng V."/>
            <person name="Clum A."/>
            <person name="Steindorff A."/>
            <person name="Ohm R.A."/>
            <person name="Martin F."/>
            <person name="Silar P."/>
            <person name="Natvig D.O."/>
            <person name="Lalanne C."/>
            <person name="Gautier V."/>
            <person name="Ament-Velasquez S.L."/>
            <person name="Kruys A."/>
            <person name="Hutchinson M.I."/>
            <person name="Powell A.J."/>
            <person name="Barry K."/>
            <person name="Miller A.N."/>
            <person name="Grigoriev I.V."/>
            <person name="Debuchy R."/>
            <person name="Gladieux P."/>
            <person name="Hiltunen Thoren M."/>
            <person name="Johannesson H."/>
        </authorList>
    </citation>
    <scope>NUCLEOTIDE SEQUENCE</scope>
    <source>
        <strain evidence="1">CBS 955.72</strain>
    </source>
</reference>
<organism evidence="1 2">
    <name type="scientific">Lasiosphaeria hispida</name>
    <dbReference type="NCBI Taxonomy" id="260671"/>
    <lineage>
        <taxon>Eukaryota</taxon>
        <taxon>Fungi</taxon>
        <taxon>Dikarya</taxon>
        <taxon>Ascomycota</taxon>
        <taxon>Pezizomycotina</taxon>
        <taxon>Sordariomycetes</taxon>
        <taxon>Sordariomycetidae</taxon>
        <taxon>Sordariales</taxon>
        <taxon>Lasiosphaeriaceae</taxon>
        <taxon>Lasiosphaeria</taxon>
    </lineage>
</organism>
<gene>
    <name evidence="1" type="ORF">B0T25DRAFT_564309</name>
</gene>
<reference evidence="1" key="2">
    <citation type="submission" date="2023-06" db="EMBL/GenBank/DDBJ databases">
        <authorList>
            <consortium name="Lawrence Berkeley National Laboratory"/>
            <person name="Haridas S."/>
            <person name="Hensen N."/>
            <person name="Bonometti L."/>
            <person name="Westerberg I."/>
            <person name="Brannstrom I.O."/>
            <person name="Guillou S."/>
            <person name="Cros-Aarteil S."/>
            <person name="Calhoun S."/>
            <person name="Kuo A."/>
            <person name="Mondo S."/>
            <person name="Pangilinan J."/>
            <person name="Riley R."/>
            <person name="Labutti K."/>
            <person name="Andreopoulos B."/>
            <person name="Lipzen A."/>
            <person name="Chen C."/>
            <person name="Yanf M."/>
            <person name="Daum C."/>
            <person name="Ng V."/>
            <person name="Clum A."/>
            <person name="Steindorff A."/>
            <person name="Ohm R."/>
            <person name="Martin F."/>
            <person name="Silar P."/>
            <person name="Natvig D."/>
            <person name="Lalanne C."/>
            <person name="Gautier V."/>
            <person name="Ament-Velasquez S.L."/>
            <person name="Kruys A."/>
            <person name="Hutchinson M.I."/>
            <person name="Powell A.J."/>
            <person name="Barry K."/>
            <person name="Miller A.N."/>
            <person name="Grigoriev I.V."/>
            <person name="Debuchy R."/>
            <person name="Gladieux P."/>
            <person name="Thoren M.H."/>
            <person name="Johannesson H."/>
        </authorList>
    </citation>
    <scope>NUCLEOTIDE SEQUENCE</scope>
    <source>
        <strain evidence="1">CBS 955.72</strain>
    </source>
</reference>
<name>A0AAJ0HPX5_9PEZI</name>
<dbReference type="AlphaFoldDB" id="A0AAJ0HPX5"/>
<evidence type="ECO:0000313" key="2">
    <source>
        <dbReference type="Proteomes" id="UP001275084"/>
    </source>
</evidence>
<keyword evidence="2" id="KW-1185">Reference proteome</keyword>